<dbReference type="AlphaFoldDB" id="F9XPU0"/>
<name>F9XPU0_ZYMTI</name>
<organism evidence="2 3">
    <name type="scientific">Zymoseptoria tritici (strain CBS 115943 / IPO323)</name>
    <name type="common">Speckled leaf blotch fungus</name>
    <name type="synonym">Septoria tritici</name>
    <dbReference type="NCBI Taxonomy" id="336722"/>
    <lineage>
        <taxon>Eukaryota</taxon>
        <taxon>Fungi</taxon>
        <taxon>Dikarya</taxon>
        <taxon>Ascomycota</taxon>
        <taxon>Pezizomycotina</taxon>
        <taxon>Dothideomycetes</taxon>
        <taxon>Dothideomycetidae</taxon>
        <taxon>Mycosphaerellales</taxon>
        <taxon>Mycosphaerellaceae</taxon>
        <taxon>Zymoseptoria</taxon>
    </lineage>
</organism>
<feature type="region of interest" description="Disordered" evidence="1">
    <location>
        <begin position="25"/>
        <end position="91"/>
    </location>
</feature>
<feature type="non-terminal residue" evidence="2">
    <location>
        <position position="1"/>
    </location>
</feature>
<dbReference type="RefSeq" id="XP_003847794.1">
    <property type="nucleotide sequence ID" value="XM_003847746.1"/>
</dbReference>
<proteinExistence type="predicted"/>
<reference evidence="2 3" key="1">
    <citation type="journal article" date="2011" name="PLoS Genet.">
        <title>Finished genome of the fungal wheat pathogen Mycosphaerella graminicola reveals dispensome structure, chromosome plasticity, and stealth pathogenesis.</title>
        <authorList>
            <person name="Goodwin S.B."/>
            <person name="Ben M'barek S."/>
            <person name="Dhillon B."/>
            <person name="Wittenberg A.H.J."/>
            <person name="Crane C.F."/>
            <person name="Hane J.K."/>
            <person name="Foster A.J."/>
            <person name="Van der Lee T.A.J."/>
            <person name="Grimwood J."/>
            <person name="Aerts A."/>
            <person name="Antoniw J."/>
            <person name="Bailey A."/>
            <person name="Bluhm B."/>
            <person name="Bowler J."/>
            <person name="Bristow J."/>
            <person name="van der Burgt A."/>
            <person name="Canto-Canche B."/>
            <person name="Churchill A.C.L."/>
            <person name="Conde-Ferraez L."/>
            <person name="Cools H.J."/>
            <person name="Coutinho P.M."/>
            <person name="Csukai M."/>
            <person name="Dehal P."/>
            <person name="De Wit P."/>
            <person name="Donzelli B."/>
            <person name="van de Geest H.C."/>
            <person name="van Ham R.C.H.J."/>
            <person name="Hammond-Kosack K.E."/>
            <person name="Henrissat B."/>
            <person name="Kilian A."/>
            <person name="Kobayashi A.K."/>
            <person name="Koopmann E."/>
            <person name="Kourmpetis Y."/>
            <person name="Kuzniar A."/>
            <person name="Lindquist E."/>
            <person name="Lombard V."/>
            <person name="Maliepaard C."/>
            <person name="Martins N."/>
            <person name="Mehrabi R."/>
            <person name="Nap J.P.H."/>
            <person name="Ponomarenko A."/>
            <person name="Rudd J.J."/>
            <person name="Salamov A."/>
            <person name="Schmutz J."/>
            <person name="Schouten H.J."/>
            <person name="Shapiro H."/>
            <person name="Stergiopoulos I."/>
            <person name="Torriani S.F.F."/>
            <person name="Tu H."/>
            <person name="de Vries R.P."/>
            <person name="Waalwijk C."/>
            <person name="Ware S.B."/>
            <person name="Wiebenga A."/>
            <person name="Zwiers L.-H."/>
            <person name="Oliver R.P."/>
            <person name="Grigoriev I.V."/>
            <person name="Kema G.H.J."/>
        </authorList>
    </citation>
    <scope>NUCLEOTIDE SEQUENCE [LARGE SCALE GENOMIC DNA]</scope>
    <source>
        <strain evidence="3">CBS 115943 / IPO323</strain>
    </source>
</reference>
<feature type="compositionally biased region" description="Basic residues" evidence="1">
    <location>
        <begin position="49"/>
        <end position="59"/>
    </location>
</feature>
<feature type="compositionally biased region" description="Polar residues" evidence="1">
    <location>
        <begin position="65"/>
        <end position="74"/>
    </location>
</feature>
<evidence type="ECO:0000313" key="3">
    <source>
        <dbReference type="Proteomes" id="UP000008062"/>
    </source>
</evidence>
<evidence type="ECO:0000313" key="2">
    <source>
        <dbReference type="EMBL" id="EGP82770.1"/>
    </source>
</evidence>
<dbReference type="InParanoid" id="F9XPU0"/>
<dbReference type="KEGG" id="ztr:MYCGRDRAFT_106469"/>
<accession>F9XPU0</accession>
<protein>
    <submittedName>
        <fullName evidence="2">Uncharacterized protein</fullName>
    </submittedName>
</protein>
<dbReference type="EMBL" id="CM001208">
    <property type="protein sequence ID" value="EGP82770.1"/>
    <property type="molecule type" value="Genomic_DNA"/>
</dbReference>
<evidence type="ECO:0000256" key="1">
    <source>
        <dbReference type="SAM" id="MobiDB-lite"/>
    </source>
</evidence>
<feature type="non-terminal residue" evidence="2">
    <location>
        <position position="238"/>
    </location>
</feature>
<dbReference type="HOGENOM" id="CLU_1168334_0_0_1"/>
<gene>
    <name evidence="2" type="ORF">MYCGRDRAFT_106469</name>
</gene>
<feature type="compositionally biased region" description="Basic residues" evidence="1">
    <location>
        <begin position="75"/>
        <end position="90"/>
    </location>
</feature>
<keyword evidence="3" id="KW-1185">Reference proteome</keyword>
<sequence>LLPLLSAFTTLQDAPLVFYHHASGRALRPRPGPASKPRSRGQHPPFRPTGKHLRQRSRTRGHDSQLPNNATHQPQRQHRYLPGRHHPHHLHPLDLHLSCHQPGRCERRRSRHGQRPHSGGLYGVEQSQTIESSLRVHVGTWSERLHPHSGHRIRGGFSGSPCCRSTLHQPGGPGNRRGCALVRPVGRKLTPHENDGLGRPRTCDIHDSTHSFLHRPAPGPPREEIRPRKPCILLGIRF</sequence>
<dbReference type="Proteomes" id="UP000008062">
    <property type="component" value="Chromosome 13"/>
</dbReference>
<dbReference type="GeneID" id="13400832"/>